<evidence type="ECO:0000256" key="1">
    <source>
        <dbReference type="SAM" id="MobiDB-lite"/>
    </source>
</evidence>
<evidence type="ECO:0000313" key="3">
    <source>
        <dbReference type="EMBL" id="KAK5647410.1"/>
    </source>
</evidence>
<feature type="region of interest" description="Disordered" evidence="1">
    <location>
        <begin position="205"/>
        <end position="231"/>
    </location>
</feature>
<dbReference type="EMBL" id="JAVRBK010000002">
    <property type="protein sequence ID" value="KAK5647410.1"/>
    <property type="molecule type" value="Genomic_DNA"/>
</dbReference>
<feature type="signal peptide" evidence="2">
    <location>
        <begin position="1"/>
        <end position="20"/>
    </location>
</feature>
<feature type="region of interest" description="Disordered" evidence="1">
    <location>
        <begin position="147"/>
        <end position="189"/>
    </location>
</feature>
<evidence type="ECO:0000313" key="4">
    <source>
        <dbReference type="Proteomes" id="UP001329430"/>
    </source>
</evidence>
<dbReference type="AlphaFoldDB" id="A0AAN7VF22"/>
<dbReference type="PANTHER" id="PTHR11257">
    <property type="entry name" value="CHEMOSENSORY PROTEIN-RELATED"/>
    <property type="match status" value="1"/>
</dbReference>
<dbReference type="InterPro" id="IPR036682">
    <property type="entry name" value="OS_D_A10/PebIII_sf"/>
</dbReference>
<proteinExistence type="predicted"/>
<dbReference type="Pfam" id="PF03392">
    <property type="entry name" value="OS-D"/>
    <property type="match status" value="1"/>
</dbReference>
<dbReference type="PANTHER" id="PTHR11257:SF9">
    <property type="entry name" value="CHEMOSENSORY PROTEIN 13"/>
    <property type="match status" value="1"/>
</dbReference>
<dbReference type="Gene3D" id="1.10.2080.10">
    <property type="entry name" value="Insect odorant-binding protein A10/Ejaculatory bulb-specific protein 3"/>
    <property type="match status" value="1"/>
</dbReference>
<sequence>MDRIELVLVIFLTISQFIFAADPPGGYYQTKYDSLDVEEILNNKRLVIHYVNCLLDRGACPPQGADLKRILPEALETNCLRCTEKQRDVIVRTIRRLRSEYPILWSELVSEYDPDGEYFVRFVVALDPTVQVEDQANVLSNRFGDENFPSDLFPTSPKPTPSPTTTKKTRRTYHTTRSSTSRPTRTEDDNVLMNIFTTLPPLFNRFSENETSTSKQTAEKSSTPQQTASTEAPLTYGWRPVAYGPRPQANRPQPPLVQGATNLISSLGQIGTRVIEAGTQVAGMVINAFLRAKRVI</sequence>
<evidence type="ECO:0000256" key="2">
    <source>
        <dbReference type="SAM" id="SignalP"/>
    </source>
</evidence>
<organism evidence="3 4">
    <name type="scientific">Pyrocoelia pectoralis</name>
    <dbReference type="NCBI Taxonomy" id="417401"/>
    <lineage>
        <taxon>Eukaryota</taxon>
        <taxon>Metazoa</taxon>
        <taxon>Ecdysozoa</taxon>
        <taxon>Arthropoda</taxon>
        <taxon>Hexapoda</taxon>
        <taxon>Insecta</taxon>
        <taxon>Pterygota</taxon>
        <taxon>Neoptera</taxon>
        <taxon>Endopterygota</taxon>
        <taxon>Coleoptera</taxon>
        <taxon>Polyphaga</taxon>
        <taxon>Elateriformia</taxon>
        <taxon>Elateroidea</taxon>
        <taxon>Lampyridae</taxon>
        <taxon>Lampyrinae</taxon>
        <taxon>Pyrocoelia</taxon>
    </lineage>
</organism>
<dbReference type="SUPFAM" id="SSF100910">
    <property type="entry name" value="Chemosensory protein Csp2"/>
    <property type="match status" value="1"/>
</dbReference>
<keyword evidence="2" id="KW-0732">Signal</keyword>
<gene>
    <name evidence="3" type="ORF">RI129_002302</name>
</gene>
<name>A0AAN7VF22_9COLE</name>
<feature type="compositionally biased region" description="Polar residues" evidence="1">
    <location>
        <begin position="209"/>
        <end position="231"/>
    </location>
</feature>
<dbReference type="InterPro" id="IPR005055">
    <property type="entry name" value="A10/PebIII"/>
</dbReference>
<reference evidence="3 4" key="1">
    <citation type="journal article" date="2024" name="Insects">
        <title>An Improved Chromosome-Level Genome Assembly of the Firefly Pyrocoelia pectoralis.</title>
        <authorList>
            <person name="Fu X."/>
            <person name="Meyer-Rochow V.B."/>
            <person name="Ballantyne L."/>
            <person name="Zhu X."/>
        </authorList>
    </citation>
    <scope>NUCLEOTIDE SEQUENCE [LARGE SCALE GENOMIC DNA]</scope>
    <source>
        <strain evidence="3">XCY_ONT2</strain>
    </source>
</reference>
<comment type="caution">
    <text evidence="3">The sequence shown here is derived from an EMBL/GenBank/DDBJ whole genome shotgun (WGS) entry which is preliminary data.</text>
</comment>
<protein>
    <submittedName>
        <fullName evidence="3">Uncharacterized protein</fullName>
    </submittedName>
</protein>
<keyword evidence="4" id="KW-1185">Reference proteome</keyword>
<dbReference type="Proteomes" id="UP001329430">
    <property type="component" value="Chromosome 2"/>
</dbReference>
<accession>A0AAN7VF22</accession>
<feature type="chain" id="PRO_5042926834" evidence="2">
    <location>
        <begin position="21"/>
        <end position="296"/>
    </location>
</feature>